<reference evidence="1 2" key="1">
    <citation type="submission" date="2016-06" db="EMBL/GenBank/DDBJ databases">
        <title>Complete genome sequences of Bordetella bronchialis and Bordetella flabilis.</title>
        <authorList>
            <person name="LiPuma J.J."/>
            <person name="Spilker T."/>
        </authorList>
    </citation>
    <scope>NUCLEOTIDE SEQUENCE [LARGE SCALE GENOMIC DNA]</scope>
    <source>
        <strain evidence="1 2">AU10664</strain>
    </source>
</reference>
<gene>
    <name evidence="1" type="ORF">BAU07_19205</name>
</gene>
<dbReference type="EMBL" id="CP016172">
    <property type="protein sequence ID" value="ANN78963.1"/>
    <property type="molecule type" value="Genomic_DNA"/>
</dbReference>
<evidence type="ECO:0000313" key="1">
    <source>
        <dbReference type="EMBL" id="ANN78963.1"/>
    </source>
</evidence>
<evidence type="ECO:0000313" key="2">
    <source>
        <dbReference type="Proteomes" id="UP000091926"/>
    </source>
</evidence>
<dbReference type="AlphaFoldDB" id="A0A193GH98"/>
<organism evidence="1 2">
    <name type="scientific">Bordetella flabilis</name>
    <dbReference type="NCBI Taxonomy" id="463014"/>
    <lineage>
        <taxon>Bacteria</taxon>
        <taxon>Pseudomonadati</taxon>
        <taxon>Pseudomonadota</taxon>
        <taxon>Betaproteobacteria</taxon>
        <taxon>Burkholderiales</taxon>
        <taxon>Alcaligenaceae</taxon>
        <taxon>Bordetella</taxon>
    </lineage>
</organism>
<keyword evidence="2" id="KW-1185">Reference proteome</keyword>
<name>A0A193GH98_9BORD</name>
<protein>
    <submittedName>
        <fullName evidence="1">Uncharacterized protein</fullName>
    </submittedName>
</protein>
<proteinExistence type="predicted"/>
<dbReference type="RefSeq" id="WP_066661039.1">
    <property type="nucleotide sequence ID" value="NZ_CBCSCL010000012.1"/>
</dbReference>
<dbReference type="Proteomes" id="UP000091926">
    <property type="component" value="Chromosome"/>
</dbReference>
<dbReference type="KEGG" id="bfz:BAU07_19205"/>
<sequence>MPIQRRHAFNANALADAGALVPTKFEDLSSRYLHGGTFGVGRDGTRPPYLSCIPEGIADREVTAAIMAMHGLSPFSWVVRATRADRVRMVGEKSCLVSGAPAHATGVCIQDYYRSEPHSYFPQYFQAPMYKSSALAGRELLNVCIASARETSLDGYIAALTRYIAADKQGAEPVDYVVIAFQLREALRLGARIYGDMTAVIANAYMLSLPQGASILCSVKKRGGM</sequence>
<accession>A0A193GH98</accession>